<comment type="caution">
    <text evidence="2">The sequence shown here is derived from an EMBL/GenBank/DDBJ whole genome shotgun (WGS) entry which is preliminary data.</text>
</comment>
<reference evidence="2" key="1">
    <citation type="journal article" date="2015" name="ISME J.">
        <title>Draft Genome Sequence of Streptomyces incarnatus NRRL8089, which Produces the Nucleoside Antibiotic Sinefungin.</title>
        <authorList>
            <person name="Oshima K."/>
            <person name="Hattori M."/>
            <person name="Shimizu H."/>
            <person name="Fukuda K."/>
            <person name="Nemoto M."/>
            <person name="Inagaki K."/>
            <person name="Tamura T."/>
        </authorList>
    </citation>
    <scope>NUCLEOTIDE SEQUENCE</scope>
    <source>
        <strain evidence="2">FACHB-1375</strain>
    </source>
</reference>
<evidence type="ECO:0000313" key="2">
    <source>
        <dbReference type="EMBL" id="MBD2180487.1"/>
    </source>
</evidence>
<proteinExistence type="predicted"/>
<dbReference type="InterPro" id="IPR001173">
    <property type="entry name" value="Glyco_trans_2-like"/>
</dbReference>
<keyword evidence="3" id="KW-1185">Reference proteome</keyword>
<dbReference type="AlphaFoldDB" id="A0A926ZFV0"/>
<name>A0A926ZFV0_9CYAN</name>
<dbReference type="Proteomes" id="UP000641646">
    <property type="component" value="Unassembled WGS sequence"/>
</dbReference>
<dbReference type="InterPro" id="IPR029044">
    <property type="entry name" value="Nucleotide-diphossugar_trans"/>
</dbReference>
<dbReference type="EMBL" id="JACJPW010000009">
    <property type="protein sequence ID" value="MBD2180487.1"/>
    <property type="molecule type" value="Genomic_DNA"/>
</dbReference>
<reference evidence="2" key="2">
    <citation type="submission" date="2020-08" db="EMBL/GenBank/DDBJ databases">
        <authorList>
            <person name="Chen M."/>
            <person name="Teng W."/>
            <person name="Zhao L."/>
            <person name="Hu C."/>
            <person name="Zhou Y."/>
            <person name="Han B."/>
            <person name="Song L."/>
            <person name="Shu W."/>
        </authorList>
    </citation>
    <scope>NUCLEOTIDE SEQUENCE</scope>
    <source>
        <strain evidence="2">FACHB-1375</strain>
    </source>
</reference>
<protein>
    <submittedName>
        <fullName evidence="2">Glycosyltransferase</fullName>
    </submittedName>
</protein>
<dbReference type="PANTHER" id="PTHR43179:SF7">
    <property type="entry name" value="RHAMNOSYLTRANSFERASE WBBL"/>
    <property type="match status" value="1"/>
</dbReference>
<gene>
    <name evidence="2" type="ORF">H6G03_05095</name>
</gene>
<evidence type="ECO:0000313" key="3">
    <source>
        <dbReference type="Proteomes" id="UP000641646"/>
    </source>
</evidence>
<evidence type="ECO:0000259" key="1">
    <source>
        <dbReference type="Pfam" id="PF00535"/>
    </source>
</evidence>
<dbReference type="SUPFAM" id="SSF53448">
    <property type="entry name" value="Nucleotide-diphospho-sugar transferases"/>
    <property type="match status" value="1"/>
</dbReference>
<feature type="domain" description="Glycosyltransferase 2-like" evidence="1">
    <location>
        <begin position="10"/>
        <end position="131"/>
    </location>
</feature>
<dbReference type="PANTHER" id="PTHR43179">
    <property type="entry name" value="RHAMNOSYLTRANSFERASE WBBL"/>
    <property type="match status" value="1"/>
</dbReference>
<dbReference type="RefSeq" id="WP_190462747.1">
    <property type="nucleotide sequence ID" value="NZ_JACJPW010000009.1"/>
</dbReference>
<organism evidence="2 3">
    <name type="scientific">Aerosakkonema funiforme FACHB-1375</name>
    <dbReference type="NCBI Taxonomy" id="2949571"/>
    <lineage>
        <taxon>Bacteria</taxon>
        <taxon>Bacillati</taxon>
        <taxon>Cyanobacteriota</taxon>
        <taxon>Cyanophyceae</taxon>
        <taxon>Oscillatoriophycideae</taxon>
        <taxon>Aerosakkonematales</taxon>
        <taxon>Aerosakkonemataceae</taxon>
        <taxon>Aerosakkonema</taxon>
    </lineage>
</organism>
<dbReference type="Gene3D" id="3.90.550.10">
    <property type="entry name" value="Spore Coat Polysaccharide Biosynthesis Protein SpsA, Chain A"/>
    <property type="match status" value="1"/>
</dbReference>
<sequence length="339" mass="40117">MTEPQVTLVITQRERFSYTERSLESLYENTTTPFKLIYVDGNSPNRTKRYLEKQAKEKGFRLIRRENFLAPNQARNLILSEVDTKYVVFFDNDILFTPGWLDRLLQCAEETGAWLVGPLYCEGKPEDKIIHMAGGFAHFRDKQGKRQFFEQHRFARKPIDKVSSELRREETELLEFHCILARTEIFEKIGLNEKFLSTGEHWDLCLEVRENGGTIYFEPNSIVSYVAPPPFALSDLPFFFLRWSEAWNRDSLNYFREKWNLSEDDPCLKGHYIWLNRHRQRTIRESIRQFLPIKRGAWLNQNILMPIEKLLNKILVRQSPNKTQKQKEETVTKATVSKS</sequence>
<dbReference type="Pfam" id="PF00535">
    <property type="entry name" value="Glycos_transf_2"/>
    <property type="match status" value="1"/>
</dbReference>
<accession>A0A926ZFV0</accession>